<protein>
    <submittedName>
        <fullName evidence="1">Iron-containing redox enzyme family protein</fullName>
    </submittedName>
</protein>
<dbReference type="Proteomes" id="UP001595767">
    <property type="component" value="Unassembled WGS sequence"/>
</dbReference>
<proteinExistence type="predicted"/>
<dbReference type="Gene3D" id="1.20.910.10">
    <property type="entry name" value="Heme oxygenase-like"/>
    <property type="match status" value="1"/>
</dbReference>
<evidence type="ECO:0000313" key="2">
    <source>
        <dbReference type="Proteomes" id="UP001595767"/>
    </source>
</evidence>
<evidence type="ECO:0000313" key="1">
    <source>
        <dbReference type="EMBL" id="MFC4127433.1"/>
    </source>
</evidence>
<comment type="caution">
    <text evidence="1">The sequence shown here is derived from an EMBL/GenBank/DDBJ whole genome shotgun (WGS) entry which is preliminary data.</text>
</comment>
<keyword evidence="2" id="KW-1185">Reference proteome</keyword>
<organism evidence="1 2">
    <name type="scientific">Nocardia rhizosphaerae</name>
    <dbReference type="NCBI Taxonomy" id="1691571"/>
    <lineage>
        <taxon>Bacteria</taxon>
        <taxon>Bacillati</taxon>
        <taxon>Actinomycetota</taxon>
        <taxon>Actinomycetes</taxon>
        <taxon>Mycobacteriales</taxon>
        <taxon>Nocardiaceae</taxon>
        <taxon>Nocardia</taxon>
    </lineage>
</organism>
<name>A0ABV8LAA0_9NOCA</name>
<dbReference type="InterPro" id="IPR016084">
    <property type="entry name" value="Haem_Oase-like_multi-hlx"/>
</dbReference>
<dbReference type="RefSeq" id="WP_378552813.1">
    <property type="nucleotide sequence ID" value="NZ_JBHSBA010000014.1"/>
</dbReference>
<sequence>MTAHTQSVEDFVESELAEMAAKTSDTLHEDLFTQLDAEIDALWTRAREGKMWKHVTTHGFDRGLYFLVMKQVFHYTSHNATNQAVAAFRTTPDQLGLLKFVYEHAREELGHERMVLHDLRAIGLIEKGEVIDDVPLPATDALIGYLYGVALREGPIPRLGYSYWAESVYTHIAPLLDAARGTLGLTDREMAFFVAHAEIDSKHADEVRHTITRAVTTLEQARDVHRVAVTTLSLTLLLLEQSYEKWVEQKSAA</sequence>
<gene>
    <name evidence="1" type="ORF">ACFOW8_21115</name>
</gene>
<accession>A0ABV8LAA0</accession>
<dbReference type="Pfam" id="PF14518">
    <property type="entry name" value="Haem_oxygenas_2"/>
    <property type="match status" value="1"/>
</dbReference>
<reference evidence="2" key="1">
    <citation type="journal article" date="2019" name="Int. J. Syst. Evol. Microbiol.">
        <title>The Global Catalogue of Microorganisms (GCM) 10K type strain sequencing project: providing services to taxonomists for standard genome sequencing and annotation.</title>
        <authorList>
            <consortium name="The Broad Institute Genomics Platform"/>
            <consortium name="The Broad Institute Genome Sequencing Center for Infectious Disease"/>
            <person name="Wu L."/>
            <person name="Ma J."/>
        </authorList>
    </citation>
    <scope>NUCLEOTIDE SEQUENCE [LARGE SCALE GENOMIC DNA]</scope>
    <source>
        <strain evidence="2">CGMCC 4.7204</strain>
    </source>
</reference>
<dbReference type="EMBL" id="JBHSBA010000014">
    <property type="protein sequence ID" value="MFC4127433.1"/>
    <property type="molecule type" value="Genomic_DNA"/>
</dbReference>
<dbReference type="SUPFAM" id="SSF48613">
    <property type="entry name" value="Heme oxygenase-like"/>
    <property type="match status" value="1"/>
</dbReference>